<protein>
    <submittedName>
        <fullName evidence="2">Uncharacterized protein</fullName>
    </submittedName>
</protein>
<proteinExistence type="predicted"/>
<comment type="caution">
    <text evidence="2">The sequence shown here is derived from an EMBL/GenBank/DDBJ whole genome shotgun (WGS) entry which is preliminary data.</text>
</comment>
<dbReference type="EMBL" id="BARS01008570">
    <property type="protein sequence ID" value="GAF80719.1"/>
    <property type="molecule type" value="Genomic_DNA"/>
</dbReference>
<dbReference type="InterPro" id="IPR015424">
    <property type="entry name" value="PyrdxlP-dep_Trfase"/>
</dbReference>
<feature type="region of interest" description="Disordered" evidence="1">
    <location>
        <begin position="85"/>
        <end position="119"/>
    </location>
</feature>
<organism evidence="2">
    <name type="scientific">marine sediment metagenome</name>
    <dbReference type="NCBI Taxonomy" id="412755"/>
    <lineage>
        <taxon>unclassified sequences</taxon>
        <taxon>metagenomes</taxon>
        <taxon>ecological metagenomes</taxon>
    </lineage>
</organism>
<evidence type="ECO:0000313" key="2">
    <source>
        <dbReference type="EMBL" id="GAF80719.1"/>
    </source>
</evidence>
<dbReference type="SUPFAM" id="SSF53383">
    <property type="entry name" value="PLP-dependent transferases"/>
    <property type="match status" value="1"/>
</dbReference>
<name>X0SI74_9ZZZZ</name>
<feature type="non-terminal residue" evidence="2">
    <location>
        <position position="1"/>
    </location>
</feature>
<evidence type="ECO:0000256" key="1">
    <source>
        <dbReference type="SAM" id="MobiDB-lite"/>
    </source>
</evidence>
<sequence length="119" mass="13953">VLDERVEAKRRIFNYYYEAMKDLPGIEFMPEAAYGRSNRWLTVILITPEEFGANRETLQSALEAENIEARPVWKPMHLQPVFQVEEQSAEGKEQSEKHRFRVQGLKTGQNKKRYKARPG</sequence>
<dbReference type="InterPro" id="IPR015422">
    <property type="entry name" value="PyrdxlP-dep_Trfase_small"/>
</dbReference>
<gene>
    <name evidence="2" type="ORF">S01H1_16313</name>
</gene>
<dbReference type="Gene3D" id="3.90.1150.10">
    <property type="entry name" value="Aspartate Aminotransferase, domain 1"/>
    <property type="match status" value="1"/>
</dbReference>
<dbReference type="AlphaFoldDB" id="X0SI74"/>
<feature type="compositionally biased region" description="Basic residues" evidence="1">
    <location>
        <begin position="109"/>
        <end position="119"/>
    </location>
</feature>
<reference evidence="2" key="1">
    <citation type="journal article" date="2014" name="Front. Microbiol.">
        <title>High frequency of phylogenetically diverse reductive dehalogenase-homologous genes in deep subseafloor sedimentary metagenomes.</title>
        <authorList>
            <person name="Kawai M."/>
            <person name="Futagami T."/>
            <person name="Toyoda A."/>
            <person name="Takaki Y."/>
            <person name="Nishi S."/>
            <person name="Hori S."/>
            <person name="Arai W."/>
            <person name="Tsubouchi T."/>
            <person name="Morono Y."/>
            <person name="Uchiyama I."/>
            <person name="Ito T."/>
            <person name="Fujiyama A."/>
            <person name="Inagaki F."/>
            <person name="Takami H."/>
        </authorList>
    </citation>
    <scope>NUCLEOTIDE SEQUENCE</scope>
    <source>
        <strain evidence="2">Expedition CK06-06</strain>
    </source>
</reference>
<dbReference type="Pfam" id="PF01041">
    <property type="entry name" value="DegT_DnrJ_EryC1"/>
    <property type="match status" value="1"/>
</dbReference>
<dbReference type="InterPro" id="IPR000653">
    <property type="entry name" value="DegT/StrS_aminotransferase"/>
</dbReference>
<accession>X0SI74</accession>